<evidence type="ECO:0000256" key="1">
    <source>
        <dbReference type="ARBA" id="ARBA00022729"/>
    </source>
</evidence>
<feature type="domain" description="Pyrrolo-quinoline quinone repeat" evidence="5">
    <location>
        <begin position="74"/>
        <end position="305"/>
    </location>
</feature>
<evidence type="ECO:0000256" key="2">
    <source>
        <dbReference type="ARBA" id="ARBA00023136"/>
    </source>
</evidence>
<keyword evidence="3 4" id="KW-0998">Cell outer membrane</keyword>
<evidence type="ECO:0000259" key="5">
    <source>
        <dbReference type="Pfam" id="PF13360"/>
    </source>
</evidence>
<name>A0A1H2GLE6_9PSED</name>
<organism evidence="6 7">
    <name type="scientific">Pseudomonas pohangensis</name>
    <dbReference type="NCBI Taxonomy" id="364197"/>
    <lineage>
        <taxon>Bacteria</taxon>
        <taxon>Pseudomonadati</taxon>
        <taxon>Pseudomonadota</taxon>
        <taxon>Gammaproteobacteria</taxon>
        <taxon>Pseudomonadales</taxon>
        <taxon>Pseudomonadaceae</taxon>
        <taxon>Pseudomonas</taxon>
    </lineage>
</organism>
<dbReference type="PANTHER" id="PTHR34512:SF30">
    <property type="entry name" value="OUTER MEMBRANE PROTEIN ASSEMBLY FACTOR BAMB"/>
    <property type="match status" value="1"/>
</dbReference>
<dbReference type="InterPro" id="IPR002372">
    <property type="entry name" value="PQQ_rpt_dom"/>
</dbReference>
<dbReference type="NCBIfam" id="TIGR03300">
    <property type="entry name" value="assembly_YfgL"/>
    <property type="match status" value="1"/>
</dbReference>
<dbReference type="Pfam" id="PF13360">
    <property type="entry name" value="PQQ_2"/>
    <property type="match status" value="1"/>
</dbReference>
<proteinExistence type="inferred from homology"/>
<keyword evidence="1 4" id="KW-0732">Signal</keyword>
<keyword evidence="4" id="KW-0564">Palmitate</keyword>
<dbReference type="SMART" id="SM00564">
    <property type="entry name" value="PQQ"/>
    <property type="match status" value="5"/>
</dbReference>
<evidence type="ECO:0000256" key="4">
    <source>
        <dbReference type="HAMAP-Rule" id="MF_00923"/>
    </source>
</evidence>
<dbReference type="GO" id="GO:0043165">
    <property type="term" value="P:Gram-negative-bacterium-type cell outer membrane assembly"/>
    <property type="evidence" value="ECO:0007669"/>
    <property type="project" value="UniProtKB-UniRule"/>
</dbReference>
<comment type="similarity">
    <text evidence="4">Belongs to the BamB family.</text>
</comment>
<reference evidence="7" key="1">
    <citation type="submission" date="2016-10" db="EMBL/GenBank/DDBJ databases">
        <authorList>
            <person name="Varghese N."/>
            <person name="Submissions S."/>
        </authorList>
    </citation>
    <scope>NUCLEOTIDE SEQUENCE [LARGE SCALE GENOMIC DNA]</scope>
    <source>
        <strain evidence="7">DSM 17875</strain>
    </source>
</reference>
<dbReference type="InterPro" id="IPR015943">
    <property type="entry name" value="WD40/YVTN_repeat-like_dom_sf"/>
</dbReference>
<sequence length="379" mass="40712">MRWKTLAVLTLASVVVGCSSSKEQELEPAPLPDFTEKASLQQEWSRSVGDGQGEFYNKLIPAIDGNRIFASDLNGEVMAIDRLTGDKIWEKDLHHQVTGAISVNGNLLFVGTLKGKVVALDANTGELVWSAKVPSEVLAPPVSNGNVVVVQTQDDRVIGLDADTGKRLWISDNTPAVLTLRGTSAPLVTGTLAIAALSTGKVIALDVQNGSPVWQQKVTVPKGRSELERIVDIDGGLLLDGGILYVVTYQGRMAGLDVDSGQLVWERDSSSYVGLGEDFSNLYVSLASGVVEGIDKNSSSALWSNDQLLRRQLTAPAVISNYVAVGDFEGYVHLLSQADGQYVGREKVDSDGLRVRPLVVDNWIYVFANGGDLVAYTIK</sequence>
<dbReference type="Gene3D" id="2.130.10.10">
    <property type="entry name" value="YVTN repeat-like/Quinoprotein amine dehydrogenase"/>
    <property type="match status" value="1"/>
</dbReference>
<dbReference type="InterPro" id="IPR018391">
    <property type="entry name" value="PQQ_b-propeller_rpt"/>
</dbReference>
<protein>
    <recommendedName>
        <fullName evidence="4">Outer membrane protein assembly factor BamB</fullName>
    </recommendedName>
</protein>
<keyword evidence="2 4" id="KW-0472">Membrane</keyword>
<dbReference type="SUPFAM" id="SSF50998">
    <property type="entry name" value="Quinoprotein alcohol dehydrogenase-like"/>
    <property type="match status" value="1"/>
</dbReference>
<comment type="subcellular location">
    <subcellularLocation>
        <location evidence="4">Cell outer membrane</location>
        <topology evidence="4">Lipid-anchor</topology>
    </subcellularLocation>
</comment>
<dbReference type="EMBL" id="LT629785">
    <property type="protein sequence ID" value="SDU20410.1"/>
    <property type="molecule type" value="Genomic_DNA"/>
</dbReference>
<keyword evidence="7" id="KW-1185">Reference proteome</keyword>
<keyword evidence="4" id="KW-0449">Lipoprotein</keyword>
<dbReference type="PROSITE" id="PS51257">
    <property type="entry name" value="PROKAR_LIPOPROTEIN"/>
    <property type="match status" value="1"/>
</dbReference>
<evidence type="ECO:0000313" key="7">
    <source>
        <dbReference type="Proteomes" id="UP000243232"/>
    </source>
</evidence>
<dbReference type="GO" id="GO:0051205">
    <property type="term" value="P:protein insertion into membrane"/>
    <property type="evidence" value="ECO:0007669"/>
    <property type="project" value="UniProtKB-UniRule"/>
</dbReference>
<comment type="function">
    <text evidence="4">Part of the outer membrane protein assembly complex, which is involved in assembly and insertion of beta-barrel proteins into the outer membrane.</text>
</comment>
<evidence type="ECO:0000313" key="6">
    <source>
        <dbReference type="EMBL" id="SDU20410.1"/>
    </source>
</evidence>
<dbReference type="AlphaFoldDB" id="A0A1H2GLE6"/>
<dbReference type="InterPro" id="IPR017687">
    <property type="entry name" value="BamB"/>
</dbReference>
<dbReference type="InterPro" id="IPR011047">
    <property type="entry name" value="Quinoprotein_ADH-like_sf"/>
</dbReference>
<dbReference type="GO" id="GO:0009279">
    <property type="term" value="C:cell outer membrane"/>
    <property type="evidence" value="ECO:0007669"/>
    <property type="project" value="UniProtKB-SubCell"/>
</dbReference>
<comment type="subunit">
    <text evidence="4">Part of the Bam complex.</text>
</comment>
<evidence type="ECO:0000256" key="3">
    <source>
        <dbReference type="ARBA" id="ARBA00023237"/>
    </source>
</evidence>
<dbReference type="Proteomes" id="UP000243232">
    <property type="component" value="Chromosome I"/>
</dbReference>
<dbReference type="STRING" id="364197.SAMN05216296_2383"/>
<gene>
    <name evidence="4" type="primary">bamB</name>
    <name evidence="6" type="ORF">SAMN05216296_2383</name>
</gene>
<accession>A0A1H2GLE6</accession>
<dbReference type="PANTHER" id="PTHR34512">
    <property type="entry name" value="CELL SURFACE PROTEIN"/>
    <property type="match status" value="1"/>
</dbReference>
<dbReference type="HAMAP" id="MF_00923">
    <property type="entry name" value="OM_assembly_BamB"/>
    <property type="match status" value="1"/>
</dbReference>